<comment type="caution">
    <text evidence="6">The sequence shown here is derived from an EMBL/GenBank/DDBJ whole genome shotgun (WGS) entry which is preliminary data.</text>
</comment>
<keyword evidence="2 4" id="KW-0238">DNA-binding</keyword>
<feature type="DNA-binding region" description="H-T-H motif" evidence="4">
    <location>
        <begin position="32"/>
        <end position="51"/>
    </location>
</feature>
<evidence type="ECO:0000256" key="2">
    <source>
        <dbReference type="ARBA" id="ARBA00023125"/>
    </source>
</evidence>
<keyword evidence="7" id="KW-1185">Reference proteome</keyword>
<dbReference type="PRINTS" id="PR00455">
    <property type="entry name" value="HTHTETR"/>
</dbReference>
<dbReference type="Gene3D" id="1.10.357.10">
    <property type="entry name" value="Tetracycline Repressor, domain 2"/>
    <property type="match status" value="1"/>
</dbReference>
<keyword evidence="1" id="KW-0805">Transcription regulation</keyword>
<evidence type="ECO:0000256" key="4">
    <source>
        <dbReference type="PROSITE-ProRule" id="PRU00335"/>
    </source>
</evidence>
<evidence type="ECO:0000256" key="3">
    <source>
        <dbReference type="ARBA" id="ARBA00023163"/>
    </source>
</evidence>
<reference evidence="6 7" key="1">
    <citation type="submission" date="2019-04" db="EMBL/GenBank/DDBJ databases">
        <title>Herbidospora sp. NEAU-GS14.nov., a novel actinomycete isolated from soil.</title>
        <authorList>
            <person name="Han L."/>
        </authorList>
    </citation>
    <scope>NUCLEOTIDE SEQUENCE [LARGE SCALE GENOMIC DNA]</scope>
    <source>
        <strain evidence="6 7">NEAU-GS14</strain>
    </source>
</reference>
<keyword evidence="3" id="KW-0804">Transcription</keyword>
<dbReference type="PROSITE" id="PS50977">
    <property type="entry name" value="HTH_TETR_2"/>
    <property type="match status" value="1"/>
</dbReference>
<gene>
    <name evidence="6" type="ORF">FDA94_01395</name>
</gene>
<evidence type="ECO:0000259" key="5">
    <source>
        <dbReference type="PROSITE" id="PS50977"/>
    </source>
</evidence>
<dbReference type="Pfam" id="PF00440">
    <property type="entry name" value="TetR_N"/>
    <property type="match status" value="1"/>
</dbReference>
<dbReference type="AlphaFoldDB" id="A0A4U3MSM2"/>
<dbReference type="PANTHER" id="PTHR30055">
    <property type="entry name" value="HTH-TYPE TRANSCRIPTIONAL REGULATOR RUTR"/>
    <property type="match status" value="1"/>
</dbReference>
<dbReference type="SUPFAM" id="SSF46689">
    <property type="entry name" value="Homeodomain-like"/>
    <property type="match status" value="1"/>
</dbReference>
<accession>A0A4U3MSM2</accession>
<sequence>MSRKERVDARSNRSAIVAVARDAFAREGLDVPTREIARLAGLGVATIYRHFPTRTDLVTAALADHVAACRADMRAAYAEPDPWTALASAIRRFAAHQARSVGLVQALFGTQDAGDPFGDDRRANALLLRELVERAGVSSRDVQVALLAIASVRGSRGISREAAIGRLLEMLLAGIEAGRPRS</sequence>
<dbReference type="GO" id="GO:0000976">
    <property type="term" value="F:transcription cis-regulatory region binding"/>
    <property type="evidence" value="ECO:0007669"/>
    <property type="project" value="TreeGrafter"/>
</dbReference>
<protein>
    <submittedName>
        <fullName evidence="6">TetR/AcrR family transcriptional regulator</fullName>
    </submittedName>
</protein>
<dbReference type="SUPFAM" id="SSF48498">
    <property type="entry name" value="Tetracyclin repressor-like, C-terminal domain"/>
    <property type="match status" value="1"/>
</dbReference>
<dbReference type="InterPro" id="IPR001647">
    <property type="entry name" value="HTH_TetR"/>
</dbReference>
<dbReference type="InterPro" id="IPR050109">
    <property type="entry name" value="HTH-type_TetR-like_transc_reg"/>
</dbReference>
<dbReference type="PANTHER" id="PTHR30055:SF234">
    <property type="entry name" value="HTH-TYPE TRANSCRIPTIONAL REGULATOR BETI"/>
    <property type="match status" value="1"/>
</dbReference>
<dbReference type="EMBL" id="SZQA01000001">
    <property type="protein sequence ID" value="TKK91467.1"/>
    <property type="molecule type" value="Genomic_DNA"/>
</dbReference>
<dbReference type="RefSeq" id="WP_137245155.1">
    <property type="nucleotide sequence ID" value="NZ_SZQA01000001.1"/>
</dbReference>
<name>A0A4U3MSM2_9ACTN</name>
<dbReference type="InterPro" id="IPR036271">
    <property type="entry name" value="Tet_transcr_reg_TetR-rel_C_sf"/>
</dbReference>
<feature type="domain" description="HTH tetR-type" evidence="5">
    <location>
        <begin position="10"/>
        <end position="69"/>
    </location>
</feature>
<organism evidence="6 7">
    <name type="scientific">Herbidospora galbida</name>
    <dbReference type="NCBI Taxonomy" id="2575442"/>
    <lineage>
        <taxon>Bacteria</taxon>
        <taxon>Bacillati</taxon>
        <taxon>Actinomycetota</taxon>
        <taxon>Actinomycetes</taxon>
        <taxon>Streptosporangiales</taxon>
        <taxon>Streptosporangiaceae</taxon>
        <taxon>Herbidospora</taxon>
    </lineage>
</organism>
<dbReference type="GO" id="GO:0003700">
    <property type="term" value="F:DNA-binding transcription factor activity"/>
    <property type="evidence" value="ECO:0007669"/>
    <property type="project" value="TreeGrafter"/>
</dbReference>
<dbReference type="OrthoDB" id="9795011at2"/>
<evidence type="ECO:0000256" key="1">
    <source>
        <dbReference type="ARBA" id="ARBA00023015"/>
    </source>
</evidence>
<proteinExistence type="predicted"/>
<dbReference type="InterPro" id="IPR009057">
    <property type="entry name" value="Homeodomain-like_sf"/>
</dbReference>
<dbReference type="Proteomes" id="UP000308705">
    <property type="component" value="Unassembled WGS sequence"/>
</dbReference>
<evidence type="ECO:0000313" key="6">
    <source>
        <dbReference type="EMBL" id="TKK91467.1"/>
    </source>
</evidence>
<evidence type="ECO:0000313" key="7">
    <source>
        <dbReference type="Proteomes" id="UP000308705"/>
    </source>
</evidence>